<dbReference type="PANTHER" id="PTHR46709">
    <property type="entry name" value="PROTEIN CBG23488-RELATED"/>
    <property type="match status" value="1"/>
</dbReference>
<reference evidence="2 3" key="1">
    <citation type="submission" date="2018-11" db="EMBL/GenBank/DDBJ databases">
        <authorList>
            <consortium name="Pathogen Informatics"/>
        </authorList>
    </citation>
    <scope>NUCLEOTIDE SEQUENCE [LARGE SCALE GENOMIC DNA]</scope>
</reference>
<keyword evidence="1" id="KW-1133">Transmembrane helix</keyword>
<dbReference type="Gene3D" id="1.20.1070.10">
    <property type="entry name" value="Rhodopsin 7-helix transmembrane proteins"/>
    <property type="match status" value="1"/>
</dbReference>
<dbReference type="EMBL" id="UYYB01008796">
    <property type="protein sequence ID" value="VDM68434.1"/>
    <property type="molecule type" value="Genomic_DNA"/>
</dbReference>
<sequence length="125" mass="14060">MSNPDGVCGYTERVSTTRFVYISVSGLVAVFGVFSNILLFVLFHTTPSRPPSHFPAFLALLDALLCFCFIIIFVVDVNMMYLELPVESSDGPPYTWVQDHFSTKEEGRKLIVTFLVFIGRNSVKK</sequence>
<keyword evidence="1" id="KW-0812">Transmembrane</keyword>
<evidence type="ECO:0000256" key="1">
    <source>
        <dbReference type="SAM" id="Phobius"/>
    </source>
</evidence>
<feature type="transmembrane region" description="Helical" evidence="1">
    <location>
        <begin position="20"/>
        <end position="42"/>
    </location>
</feature>
<evidence type="ECO:0000313" key="2">
    <source>
        <dbReference type="EMBL" id="VDM68434.1"/>
    </source>
</evidence>
<gene>
    <name evidence="2" type="ORF">SVUK_LOCUS3432</name>
</gene>
<keyword evidence="3" id="KW-1185">Reference proteome</keyword>
<dbReference type="OrthoDB" id="5872104at2759"/>
<proteinExistence type="predicted"/>
<name>A0A3P7ISE6_STRVU</name>
<accession>A0A3P7ISE6</accession>
<keyword evidence="1" id="KW-0472">Membrane</keyword>
<feature type="transmembrane region" description="Helical" evidence="1">
    <location>
        <begin position="54"/>
        <end position="75"/>
    </location>
</feature>
<dbReference type="Proteomes" id="UP000270094">
    <property type="component" value="Unassembled WGS sequence"/>
</dbReference>
<evidence type="ECO:0000313" key="3">
    <source>
        <dbReference type="Proteomes" id="UP000270094"/>
    </source>
</evidence>
<organism evidence="2 3">
    <name type="scientific">Strongylus vulgaris</name>
    <name type="common">Blood worm</name>
    <dbReference type="NCBI Taxonomy" id="40348"/>
    <lineage>
        <taxon>Eukaryota</taxon>
        <taxon>Metazoa</taxon>
        <taxon>Ecdysozoa</taxon>
        <taxon>Nematoda</taxon>
        <taxon>Chromadorea</taxon>
        <taxon>Rhabditida</taxon>
        <taxon>Rhabditina</taxon>
        <taxon>Rhabditomorpha</taxon>
        <taxon>Strongyloidea</taxon>
        <taxon>Strongylidae</taxon>
        <taxon>Strongylus</taxon>
    </lineage>
</organism>
<dbReference type="AlphaFoldDB" id="A0A3P7ISE6"/>
<protein>
    <submittedName>
        <fullName evidence="2">Uncharacterized protein</fullName>
    </submittedName>
</protein>
<dbReference type="PANTHER" id="PTHR46709:SF10">
    <property type="entry name" value="G-PROTEIN COUPLED RECEPTORS FAMILY 1 PROFILE DOMAIN-CONTAINING PROTEIN"/>
    <property type="match status" value="1"/>
</dbReference>